<dbReference type="RefSeq" id="WP_074750752.1">
    <property type="nucleotide sequence ID" value="NZ_CAXVJC010000002.1"/>
</dbReference>
<keyword evidence="4 5" id="KW-0560">Oxidoreductase</keyword>
<comment type="pathway">
    <text evidence="1">Amino-acid degradation; L-alanine degradation via dehydrogenase pathway; NH(3) and pyruvate from L-alanine: step 1/1.</text>
</comment>
<evidence type="ECO:0000313" key="11">
    <source>
        <dbReference type="EMBL" id="SFL25525.1"/>
    </source>
</evidence>
<dbReference type="Pfam" id="PF05222">
    <property type="entry name" value="AlaDh_PNT_N"/>
    <property type="match status" value="1"/>
</dbReference>
<evidence type="ECO:0000256" key="7">
    <source>
        <dbReference type="PIRSR" id="PIRSR000183-2"/>
    </source>
</evidence>
<feature type="binding site" evidence="7">
    <location>
        <position position="15"/>
    </location>
    <ligand>
        <name>substrate</name>
    </ligand>
</feature>
<comment type="similarity">
    <text evidence="2 5">Belongs to the AlaDH/PNT family.</text>
</comment>
<dbReference type="Gene3D" id="3.40.50.720">
    <property type="entry name" value="NAD(P)-binding Rossmann-like Domain"/>
    <property type="match status" value="2"/>
</dbReference>
<dbReference type="SUPFAM" id="SSF52283">
    <property type="entry name" value="Formate/glycerate dehydrogenase catalytic domain-like"/>
    <property type="match status" value="1"/>
</dbReference>
<sequence>MKIGVPTEIKKHEYRVGLAPEFAAAYVAAGHDVYIQKGAGEGSSYSDELYTAVGCNILPTAEDIYETADMIIKVKEPLEPEYSLMREGQIFYTYFHLAADKALTEAVLDKKIVAIAYETIRDRNGALPALKPMSEIAGRLSVQEGAKYLERPFGGRGVLLGGVTGVLPANVLVLGGAGVVGRNAVAMAVGLHANVTAVDVNLDALTELDKLYEGRVNTVYSTDHTVKDLISKADLVIGAALIPGAATPQLIRREHLPLMKKGAVIVDVAIDQGGTCQSSHVTYHDAPVFEEEGVIHYCVGNMPGAVPVTSTAALNNATLANGLAIANKGYKEALSANPGLKEGLNADHGKLTCKPVADLYNMVYTDSDEVISH</sequence>
<feature type="binding site" evidence="8">
    <location>
        <begin position="268"/>
        <end position="271"/>
    </location>
    <ligand>
        <name>NAD(+)</name>
        <dbReference type="ChEBI" id="CHEBI:57540"/>
    </ligand>
</feature>
<evidence type="ECO:0000256" key="1">
    <source>
        <dbReference type="ARBA" id="ARBA00005206"/>
    </source>
</evidence>
<evidence type="ECO:0000256" key="6">
    <source>
        <dbReference type="PIRSR" id="PIRSR000183-1"/>
    </source>
</evidence>
<dbReference type="PIRSF" id="PIRSF000183">
    <property type="entry name" value="Alanine_dh"/>
    <property type="match status" value="1"/>
</dbReference>
<comment type="catalytic activity">
    <reaction evidence="5">
        <text>L-alanine + NAD(+) + H2O = pyruvate + NH4(+) + NADH + H(+)</text>
        <dbReference type="Rhea" id="RHEA:18405"/>
        <dbReference type="ChEBI" id="CHEBI:15361"/>
        <dbReference type="ChEBI" id="CHEBI:15377"/>
        <dbReference type="ChEBI" id="CHEBI:15378"/>
        <dbReference type="ChEBI" id="CHEBI:28938"/>
        <dbReference type="ChEBI" id="CHEBI:57540"/>
        <dbReference type="ChEBI" id="CHEBI:57945"/>
        <dbReference type="ChEBI" id="CHEBI:57972"/>
        <dbReference type="EC" id="1.4.1.1"/>
    </reaction>
</comment>
<organism evidence="11 12">
    <name type="scientific">Lactococcus garvieae</name>
    <dbReference type="NCBI Taxonomy" id="1363"/>
    <lineage>
        <taxon>Bacteria</taxon>
        <taxon>Bacillati</taxon>
        <taxon>Bacillota</taxon>
        <taxon>Bacilli</taxon>
        <taxon>Lactobacillales</taxon>
        <taxon>Streptococcaceae</taxon>
        <taxon>Lactococcus</taxon>
    </lineage>
</organism>
<evidence type="ECO:0000256" key="4">
    <source>
        <dbReference type="ARBA" id="ARBA00023002"/>
    </source>
</evidence>
<accession>A0A1I4G630</accession>
<feature type="domain" description="Alanine dehydrogenase/pyridine nucleotide transhydrogenase NAD(H)-binding" evidence="9">
    <location>
        <begin position="149"/>
        <end position="298"/>
    </location>
</feature>
<evidence type="ECO:0000256" key="3">
    <source>
        <dbReference type="ARBA" id="ARBA00012897"/>
    </source>
</evidence>
<evidence type="ECO:0000256" key="5">
    <source>
        <dbReference type="PIRNR" id="PIRNR000183"/>
    </source>
</evidence>
<dbReference type="GO" id="GO:0042853">
    <property type="term" value="P:L-alanine catabolic process"/>
    <property type="evidence" value="ECO:0007669"/>
    <property type="project" value="InterPro"/>
</dbReference>
<evidence type="ECO:0000259" key="10">
    <source>
        <dbReference type="SMART" id="SM01003"/>
    </source>
</evidence>
<dbReference type="PANTHER" id="PTHR42795">
    <property type="entry name" value="ALANINE DEHYDROGENASE"/>
    <property type="match status" value="1"/>
</dbReference>
<proteinExistence type="inferred from homology"/>
<keyword evidence="5 8" id="KW-0520">NAD</keyword>
<dbReference type="SUPFAM" id="SSF51735">
    <property type="entry name" value="NAD(P)-binding Rossmann-fold domains"/>
    <property type="match status" value="1"/>
</dbReference>
<dbReference type="InterPro" id="IPR007698">
    <property type="entry name" value="AlaDH/PNT_NAD(H)-bd"/>
</dbReference>
<dbReference type="NCBIfam" id="TIGR00518">
    <property type="entry name" value="alaDH"/>
    <property type="match status" value="1"/>
</dbReference>
<dbReference type="GO" id="GO:0000166">
    <property type="term" value="F:nucleotide binding"/>
    <property type="evidence" value="ECO:0007669"/>
    <property type="project" value="UniProtKB-KW"/>
</dbReference>
<dbReference type="InterPro" id="IPR008141">
    <property type="entry name" value="Ala_DH"/>
</dbReference>
<dbReference type="GO" id="GO:0000286">
    <property type="term" value="F:alanine dehydrogenase activity"/>
    <property type="evidence" value="ECO:0007669"/>
    <property type="project" value="UniProtKB-UniRule"/>
</dbReference>
<keyword evidence="8" id="KW-0547">Nucleotide-binding</keyword>
<feature type="active site" description="Proton donor/acceptor" evidence="6">
    <location>
        <position position="271"/>
    </location>
</feature>
<feature type="binding site" evidence="8">
    <location>
        <position position="134"/>
    </location>
    <ligand>
        <name>NAD(+)</name>
        <dbReference type="ChEBI" id="CHEBI:57540"/>
    </ligand>
</feature>
<feature type="binding site" evidence="8">
    <location>
        <position position="221"/>
    </location>
    <ligand>
        <name>NAD(+)</name>
        <dbReference type="ChEBI" id="CHEBI:57540"/>
    </ligand>
</feature>
<feature type="binding site" evidence="8">
    <location>
        <begin position="299"/>
        <end position="302"/>
    </location>
    <ligand>
        <name>NAD(+)</name>
        <dbReference type="ChEBI" id="CHEBI:57540"/>
    </ligand>
</feature>
<feature type="binding site" evidence="8">
    <location>
        <position position="199"/>
    </location>
    <ligand>
        <name>NAD(+)</name>
        <dbReference type="ChEBI" id="CHEBI:57540"/>
    </ligand>
</feature>
<feature type="binding site" evidence="7">
    <location>
        <position position="75"/>
    </location>
    <ligand>
        <name>substrate</name>
    </ligand>
</feature>
<dbReference type="SMART" id="SM01003">
    <property type="entry name" value="AlaDh_PNT_N"/>
    <property type="match status" value="1"/>
</dbReference>
<dbReference type="InterPro" id="IPR036291">
    <property type="entry name" value="NAD(P)-bd_dom_sf"/>
</dbReference>
<dbReference type="SMART" id="SM01002">
    <property type="entry name" value="AlaDh_PNT_C"/>
    <property type="match status" value="1"/>
</dbReference>
<protein>
    <recommendedName>
        <fullName evidence="3 5">Alanine dehydrogenase</fullName>
        <ecNumber evidence="3 5">1.4.1.1</ecNumber>
    </recommendedName>
</protein>
<dbReference type="GO" id="GO:0005886">
    <property type="term" value="C:plasma membrane"/>
    <property type="evidence" value="ECO:0007669"/>
    <property type="project" value="TreeGrafter"/>
</dbReference>
<dbReference type="AlphaFoldDB" id="A0A1I4G630"/>
<dbReference type="Pfam" id="PF01262">
    <property type="entry name" value="AlaDh_PNT_C"/>
    <property type="match status" value="1"/>
</dbReference>
<evidence type="ECO:0000256" key="8">
    <source>
        <dbReference type="PIRSR" id="PIRSR000183-3"/>
    </source>
</evidence>
<dbReference type="CDD" id="cd05305">
    <property type="entry name" value="L-AlaDH"/>
    <property type="match status" value="1"/>
</dbReference>
<dbReference type="Proteomes" id="UP000181969">
    <property type="component" value="Unassembled WGS sequence"/>
</dbReference>
<feature type="domain" description="Alanine dehydrogenase/pyridine nucleotide transhydrogenase N-terminal" evidence="10">
    <location>
        <begin position="4"/>
        <end position="137"/>
    </location>
</feature>
<feature type="active site" description="Proton donor/acceptor" evidence="6">
    <location>
        <position position="96"/>
    </location>
</feature>
<name>A0A1I4G630_9LACT</name>
<evidence type="ECO:0000313" key="12">
    <source>
        <dbReference type="Proteomes" id="UP000181969"/>
    </source>
</evidence>
<evidence type="ECO:0000256" key="2">
    <source>
        <dbReference type="ARBA" id="ARBA00005689"/>
    </source>
</evidence>
<reference evidence="11 12" key="1">
    <citation type="submission" date="2016-10" db="EMBL/GenBank/DDBJ databases">
        <authorList>
            <person name="de Groot N.N."/>
        </authorList>
    </citation>
    <scope>NUCLEOTIDE SEQUENCE [LARGE SCALE GENOMIC DNA]</scope>
    <source>
        <strain evidence="11 12">M79</strain>
    </source>
</reference>
<dbReference type="PANTHER" id="PTHR42795:SF1">
    <property type="entry name" value="ALANINE DEHYDROGENASE"/>
    <property type="match status" value="1"/>
</dbReference>
<dbReference type="OrthoDB" id="9804592at2"/>
<evidence type="ECO:0000259" key="9">
    <source>
        <dbReference type="SMART" id="SM01002"/>
    </source>
</evidence>
<dbReference type="EC" id="1.4.1.1" evidence="3 5"/>
<dbReference type="InterPro" id="IPR007886">
    <property type="entry name" value="AlaDH/PNT_N"/>
</dbReference>
<gene>
    <name evidence="11" type="ORF">SAMN05216438_10389</name>
</gene>
<dbReference type="EMBL" id="FOTJ01000003">
    <property type="protein sequence ID" value="SFL25525.1"/>
    <property type="molecule type" value="Genomic_DNA"/>
</dbReference>